<evidence type="ECO:0000256" key="2">
    <source>
        <dbReference type="ARBA" id="ARBA00022475"/>
    </source>
</evidence>
<keyword evidence="10" id="KW-1185">Reference proteome</keyword>
<dbReference type="RefSeq" id="WP_132225023.1">
    <property type="nucleotide sequence ID" value="NZ_SMGO01000003.1"/>
</dbReference>
<feature type="domain" description="MacB-like periplasmic core" evidence="8">
    <location>
        <begin position="456"/>
        <end position="617"/>
    </location>
</feature>
<name>A0A4R1LQT4_9SPHI</name>
<feature type="transmembrane region" description="Helical" evidence="6">
    <location>
        <begin position="21"/>
        <end position="41"/>
    </location>
</feature>
<dbReference type="GO" id="GO:0005886">
    <property type="term" value="C:plasma membrane"/>
    <property type="evidence" value="ECO:0007669"/>
    <property type="project" value="UniProtKB-SubCell"/>
</dbReference>
<dbReference type="PANTHER" id="PTHR30572:SF18">
    <property type="entry name" value="ABC-TYPE MACROLIDE FAMILY EXPORT SYSTEM PERMEASE COMPONENT 2"/>
    <property type="match status" value="1"/>
</dbReference>
<dbReference type="PANTHER" id="PTHR30572">
    <property type="entry name" value="MEMBRANE COMPONENT OF TRANSPORTER-RELATED"/>
    <property type="match status" value="1"/>
</dbReference>
<dbReference type="AlphaFoldDB" id="A0A4R1LQT4"/>
<feature type="transmembrane region" description="Helical" evidence="6">
    <location>
        <begin position="742"/>
        <end position="761"/>
    </location>
</feature>
<gene>
    <name evidence="9" type="ORF">C8N28_2302</name>
</gene>
<dbReference type="GO" id="GO:0022857">
    <property type="term" value="F:transmembrane transporter activity"/>
    <property type="evidence" value="ECO:0007669"/>
    <property type="project" value="TreeGrafter"/>
</dbReference>
<sequence>MISYYIKIAWRSLLKQRMYSAIKIGGFAFSIAACILISLFIHNELSYDRSYPKENQIYRIIGVFKNDGNPYKGTALPAPLTKVIKEDFPEIELAGRLLPNSLFGAGSNQVMTADNNKSTYEEGFTFADQGLLDILQIPMVYGERAHALDEPNTIVISESKAQKYFPNQDPIGEVIYLNNDKSKPYTIKGVMVDLPATSHLYSYDFLLTMTGVEFYPGEQTNWGASNYVGYIQVKEGTDIKQFEKKLTAGLLTNHVIPEMKKAGNKDADELINSTSLQLQPVHDIHLKSFDIDDYKTVPRGDIRFVWLFGGIAIFILLIACINFINLSTAKSANRAKEVGMRKVAGSYRSGLISQFLTESMLYSFLSFLLGLIIAWLMLPLFNELTGKSLAFPWTDWWLIPAIICSTIIIGLFAGLYPAFYLSAFKPISVLKGKLSKGTKDPFLRSGLVVFQFTTSIILIIGTFIVYSQMQFILNEKIGYNKEQVLLIQGTNTLDGQVKTFKNELLKIPQVKSVSVGDYLPIRANGVKRNGNGFSNVEDVSNGNSVSAQRWEIDEDYIQTMGIELLQGRNFSAQMTTDSQSVIINEALVKSLGLKEPIGARITNGDIYTVIGVVQDFNFESLKDDIGGLCMVLGNSPSIISVKLDAANMSEAMQSVSSLWKTFSPNQTIRFTFLDQVYANMYDDVQRMGYVFTCFAVLAVIIACLGLFGLAAFSTEQRVKEIGIRKVLGASVNSVIQLLSKDFIKLVLIAILIATPIAWWAMNKWLQDFAYHIEVQWWMFVFAGLLAIAIALVTVSFQAIKAAIANPVDSLRDE</sequence>
<proteinExistence type="predicted"/>
<comment type="subcellular location">
    <subcellularLocation>
        <location evidence="1">Cell membrane</location>
        <topology evidence="1">Multi-pass membrane protein</topology>
    </subcellularLocation>
</comment>
<evidence type="ECO:0000256" key="5">
    <source>
        <dbReference type="ARBA" id="ARBA00023136"/>
    </source>
</evidence>
<dbReference type="PROSITE" id="PS51257">
    <property type="entry name" value="PROKAR_LIPOPROTEIN"/>
    <property type="match status" value="1"/>
</dbReference>
<feature type="domain" description="ABC3 transporter permease C-terminal" evidence="7">
    <location>
        <begin position="311"/>
        <end position="423"/>
    </location>
</feature>
<evidence type="ECO:0000259" key="8">
    <source>
        <dbReference type="Pfam" id="PF12704"/>
    </source>
</evidence>
<evidence type="ECO:0000256" key="6">
    <source>
        <dbReference type="SAM" id="Phobius"/>
    </source>
</evidence>
<dbReference type="Pfam" id="PF02687">
    <property type="entry name" value="FtsX"/>
    <property type="match status" value="2"/>
</dbReference>
<accession>A0A4R1LQT4</accession>
<keyword evidence="2" id="KW-1003">Cell membrane</keyword>
<evidence type="ECO:0000259" key="7">
    <source>
        <dbReference type="Pfam" id="PF02687"/>
    </source>
</evidence>
<evidence type="ECO:0000256" key="3">
    <source>
        <dbReference type="ARBA" id="ARBA00022692"/>
    </source>
</evidence>
<dbReference type="InterPro" id="IPR025857">
    <property type="entry name" value="MacB_PCD"/>
</dbReference>
<comment type="caution">
    <text evidence="9">The sequence shown here is derived from an EMBL/GenBank/DDBJ whole genome shotgun (WGS) entry which is preliminary data.</text>
</comment>
<dbReference type="Pfam" id="PF12704">
    <property type="entry name" value="MacB_PCD"/>
    <property type="match status" value="2"/>
</dbReference>
<feature type="domain" description="ABC3 transporter permease C-terminal" evidence="7">
    <location>
        <begin position="693"/>
        <end position="806"/>
    </location>
</feature>
<dbReference type="EMBL" id="SMGO01000003">
    <property type="protein sequence ID" value="TCK80560.1"/>
    <property type="molecule type" value="Genomic_DNA"/>
</dbReference>
<dbReference type="OrthoDB" id="1451596at2"/>
<keyword evidence="4 6" id="KW-1133">Transmembrane helix</keyword>
<feature type="transmembrane region" description="Helical" evidence="6">
    <location>
        <begin position="304"/>
        <end position="326"/>
    </location>
</feature>
<evidence type="ECO:0000313" key="9">
    <source>
        <dbReference type="EMBL" id="TCK80560.1"/>
    </source>
</evidence>
<reference evidence="9 10" key="1">
    <citation type="submission" date="2019-03" db="EMBL/GenBank/DDBJ databases">
        <title>Genomic Encyclopedia of Archaeal and Bacterial Type Strains, Phase II (KMG-II): from individual species to whole genera.</title>
        <authorList>
            <person name="Goeker M."/>
        </authorList>
    </citation>
    <scope>NUCLEOTIDE SEQUENCE [LARGE SCALE GENOMIC DNA]</scope>
    <source>
        <strain evidence="9 10">DSM 22554</strain>
    </source>
</reference>
<evidence type="ECO:0000313" key="10">
    <source>
        <dbReference type="Proteomes" id="UP000294616"/>
    </source>
</evidence>
<feature type="transmembrane region" description="Helical" evidence="6">
    <location>
        <begin position="360"/>
        <end position="378"/>
    </location>
</feature>
<protein>
    <submittedName>
        <fullName evidence="9">Putative ABC transport system permease protein</fullName>
    </submittedName>
</protein>
<feature type="transmembrane region" description="Helical" evidence="6">
    <location>
        <begin position="689"/>
        <end position="712"/>
    </location>
</feature>
<evidence type="ECO:0000256" key="1">
    <source>
        <dbReference type="ARBA" id="ARBA00004651"/>
    </source>
</evidence>
<dbReference type="InterPro" id="IPR003838">
    <property type="entry name" value="ABC3_permease_C"/>
</dbReference>
<dbReference type="InterPro" id="IPR050250">
    <property type="entry name" value="Macrolide_Exporter_MacB"/>
</dbReference>
<organism evidence="9 10">
    <name type="scientific">Albibacterium bauzanense</name>
    <dbReference type="NCBI Taxonomy" id="653929"/>
    <lineage>
        <taxon>Bacteria</taxon>
        <taxon>Pseudomonadati</taxon>
        <taxon>Bacteroidota</taxon>
        <taxon>Sphingobacteriia</taxon>
        <taxon>Sphingobacteriales</taxon>
        <taxon>Sphingobacteriaceae</taxon>
        <taxon>Albibacterium</taxon>
    </lineage>
</organism>
<feature type="transmembrane region" description="Helical" evidence="6">
    <location>
        <begin position="776"/>
        <end position="796"/>
    </location>
</feature>
<dbReference type="Proteomes" id="UP000294616">
    <property type="component" value="Unassembled WGS sequence"/>
</dbReference>
<evidence type="ECO:0000256" key="4">
    <source>
        <dbReference type="ARBA" id="ARBA00022989"/>
    </source>
</evidence>
<keyword evidence="5 6" id="KW-0472">Membrane</keyword>
<feature type="domain" description="MacB-like periplasmic core" evidence="8">
    <location>
        <begin position="21"/>
        <end position="247"/>
    </location>
</feature>
<keyword evidence="3 6" id="KW-0812">Transmembrane</keyword>
<feature type="transmembrane region" description="Helical" evidence="6">
    <location>
        <begin position="398"/>
        <end position="421"/>
    </location>
</feature>
<feature type="transmembrane region" description="Helical" evidence="6">
    <location>
        <begin position="442"/>
        <end position="466"/>
    </location>
</feature>